<protein>
    <submittedName>
        <fullName evidence="5">Outer membrane protein assembly factor BamD</fullName>
    </submittedName>
</protein>
<dbReference type="Pfam" id="PF13525">
    <property type="entry name" value="YfiO"/>
    <property type="match status" value="1"/>
</dbReference>
<evidence type="ECO:0000259" key="4">
    <source>
        <dbReference type="Pfam" id="PF13525"/>
    </source>
</evidence>
<accession>A0ABW0I5Z8</accession>
<name>A0ABW0I5Z8_9BACT</name>
<keyword evidence="1 3" id="KW-0732">Signal</keyword>
<dbReference type="InterPro" id="IPR011990">
    <property type="entry name" value="TPR-like_helical_dom_sf"/>
</dbReference>
<reference evidence="6" key="1">
    <citation type="journal article" date="2019" name="Int. J. Syst. Evol. Microbiol.">
        <title>The Global Catalogue of Microorganisms (GCM) 10K type strain sequencing project: providing services to taxonomists for standard genome sequencing and annotation.</title>
        <authorList>
            <consortium name="The Broad Institute Genomics Platform"/>
            <consortium name="The Broad Institute Genome Sequencing Center for Infectious Disease"/>
            <person name="Wu L."/>
            <person name="Ma J."/>
        </authorList>
    </citation>
    <scope>NUCLEOTIDE SEQUENCE [LARGE SCALE GENOMIC DNA]</scope>
    <source>
        <strain evidence="6">CCUG 55250</strain>
    </source>
</reference>
<keyword evidence="6" id="KW-1185">Reference proteome</keyword>
<proteinExistence type="predicted"/>
<dbReference type="Proteomes" id="UP001596106">
    <property type="component" value="Unassembled WGS sequence"/>
</dbReference>
<feature type="signal peptide" evidence="3">
    <location>
        <begin position="1"/>
        <end position="21"/>
    </location>
</feature>
<evidence type="ECO:0000313" key="6">
    <source>
        <dbReference type="Proteomes" id="UP001596106"/>
    </source>
</evidence>
<dbReference type="Gene3D" id="1.25.40.10">
    <property type="entry name" value="Tetratricopeptide repeat domain"/>
    <property type="match status" value="1"/>
</dbReference>
<dbReference type="EMBL" id="JBHSMA010000001">
    <property type="protein sequence ID" value="MFC5407958.1"/>
    <property type="molecule type" value="Genomic_DNA"/>
</dbReference>
<feature type="chain" id="PRO_5045692453" evidence="3">
    <location>
        <begin position="22"/>
        <end position="294"/>
    </location>
</feature>
<dbReference type="RefSeq" id="WP_379840648.1">
    <property type="nucleotide sequence ID" value="NZ_JBHSMA010000001.1"/>
</dbReference>
<comment type="caution">
    <text evidence="5">The sequence shown here is derived from an EMBL/GenBank/DDBJ whole genome shotgun (WGS) entry which is preliminary data.</text>
</comment>
<organism evidence="5 6">
    <name type="scientific">Larkinella bovis</name>
    <dbReference type="NCBI Taxonomy" id="683041"/>
    <lineage>
        <taxon>Bacteria</taxon>
        <taxon>Pseudomonadati</taxon>
        <taxon>Bacteroidota</taxon>
        <taxon>Cytophagia</taxon>
        <taxon>Cytophagales</taxon>
        <taxon>Spirosomataceae</taxon>
        <taxon>Larkinella</taxon>
    </lineage>
</organism>
<keyword evidence="2" id="KW-0175">Coiled coil</keyword>
<feature type="domain" description="Outer membrane lipoprotein BamD-like" evidence="4">
    <location>
        <begin position="32"/>
        <end position="186"/>
    </location>
</feature>
<dbReference type="InterPro" id="IPR039565">
    <property type="entry name" value="BamD-like"/>
</dbReference>
<evidence type="ECO:0000313" key="5">
    <source>
        <dbReference type="EMBL" id="MFC5407958.1"/>
    </source>
</evidence>
<sequence>MQHCWKAGTLALLILLFFASCSPFQKLQKKGTDEEKYKAAVSYFKKGEFYKAGLLFEELIPILKGSTESEMAQFYRAHCEYQQQNYQLSAFHFKQFYETFARSDYAHEAMYFYALSLFKDSPNYNLDQSNTLTAMAALQDFINANPQSPFRQECTDYIQVLRDKLERKAYDKAKQYYKTSAANIANYRSSVVSITNFLREYPDSKYNQELAYLRVDAQYHLAKNSFADKLKERHQDVVTYYLALVDKFPQSPDLKKAERMYSDSQKELETIANLEKEKLNQQQKPAKVTATTAN</sequence>
<evidence type="ECO:0000256" key="3">
    <source>
        <dbReference type="SAM" id="SignalP"/>
    </source>
</evidence>
<evidence type="ECO:0000256" key="2">
    <source>
        <dbReference type="SAM" id="Coils"/>
    </source>
</evidence>
<dbReference type="PROSITE" id="PS51257">
    <property type="entry name" value="PROKAR_LIPOPROTEIN"/>
    <property type="match status" value="1"/>
</dbReference>
<gene>
    <name evidence="5" type="ORF">ACFPMF_01465</name>
</gene>
<feature type="coiled-coil region" evidence="2">
    <location>
        <begin position="254"/>
        <end position="284"/>
    </location>
</feature>
<evidence type="ECO:0000256" key="1">
    <source>
        <dbReference type="ARBA" id="ARBA00022729"/>
    </source>
</evidence>